<comment type="caution">
    <text evidence="4">The sequence shown here is derived from an EMBL/GenBank/DDBJ whole genome shotgun (WGS) entry which is preliminary data.</text>
</comment>
<evidence type="ECO:0000313" key="4">
    <source>
        <dbReference type="EMBL" id="KAJ9153254.1"/>
    </source>
</evidence>
<accession>A0ABQ9KZ06</accession>
<dbReference type="EMBL" id="JARPOI010000015">
    <property type="protein sequence ID" value="KAJ9153254.1"/>
    <property type="molecule type" value="Genomic_DNA"/>
</dbReference>
<proteinExistence type="inferred from homology"/>
<reference evidence="4 5" key="1">
    <citation type="journal article" date="2023" name="Plant Biotechnol. J.">
        <title>Chromosome-level wild Hevea brasiliensis genome provides new tools for genomic-assisted breeding and valuable loci to elevate rubber yield.</title>
        <authorList>
            <person name="Cheng H."/>
            <person name="Song X."/>
            <person name="Hu Y."/>
            <person name="Wu T."/>
            <person name="Yang Q."/>
            <person name="An Z."/>
            <person name="Feng S."/>
            <person name="Deng Z."/>
            <person name="Wu W."/>
            <person name="Zeng X."/>
            <person name="Tu M."/>
            <person name="Wang X."/>
            <person name="Huang H."/>
        </authorList>
    </citation>
    <scope>NUCLEOTIDE SEQUENCE [LARGE SCALE GENOMIC DNA]</scope>
    <source>
        <strain evidence="4">MT/VB/25A 57/8</strain>
    </source>
</reference>
<gene>
    <name evidence="4" type="ORF">P3X46_026715</name>
</gene>
<dbReference type="InterPro" id="IPR043454">
    <property type="entry name" value="NPH3/RPT2-like"/>
</dbReference>
<keyword evidence="5" id="KW-1185">Reference proteome</keyword>
<dbReference type="PROSITE" id="PS51649">
    <property type="entry name" value="NPH3"/>
    <property type="match status" value="1"/>
</dbReference>
<name>A0ABQ9KZ06_HEVBR</name>
<comment type="similarity">
    <text evidence="2">Belongs to the NPH3 family.</text>
</comment>
<dbReference type="Proteomes" id="UP001174677">
    <property type="component" value="Chromosome 15"/>
</dbReference>
<keyword evidence="1" id="KW-0833">Ubl conjugation pathway</keyword>
<evidence type="ECO:0000313" key="5">
    <source>
        <dbReference type="Proteomes" id="UP001174677"/>
    </source>
</evidence>
<evidence type="ECO:0000256" key="1">
    <source>
        <dbReference type="ARBA" id="ARBA00022786"/>
    </source>
</evidence>
<feature type="domain" description="NPH3" evidence="3">
    <location>
        <begin position="1"/>
        <end position="53"/>
    </location>
</feature>
<sequence>MQAHPTLSFQERTKICRCLNYEKLSLEACKELARNPRIPPTASMQALISQKSHIPQDRNDKDMKVNIDRMLRRVMELEKVCKEMKGQMSWLVKHNPTTDPFHHNSTLPRLC</sequence>
<dbReference type="InterPro" id="IPR027356">
    <property type="entry name" value="NPH3_dom"/>
</dbReference>
<protein>
    <recommendedName>
        <fullName evidence="3">NPH3 domain-containing protein</fullName>
    </recommendedName>
</protein>
<dbReference type="PANTHER" id="PTHR32370">
    <property type="entry name" value="OS12G0117600 PROTEIN"/>
    <property type="match status" value="1"/>
</dbReference>
<dbReference type="Pfam" id="PF03000">
    <property type="entry name" value="NPH3"/>
    <property type="match status" value="1"/>
</dbReference>
<evidence type="ECO:0000256" key="2">
    <source>
        <dbReference type="PROSITE-ProRule" id="PRU00982"/>
    </source>
</evidence>
<organism evidence="4 5">
    <name type="scientific">Hevea brasiliensis</name>
    <name type="common">Para rubber tree</name>
    <name type="synonym">Siphonia brasiliensis</name>
    <dbReference type="NCBI Taxonomy" id="3981"/>
    <lineage>
        <taxon>Eukaryota</taxon>
        <taxon>Viridiplantae</taxon>
        <taxon>Streptophyta</taxon>
        <taxon>Embryophyta</taxon>
        <taxon>Tracheophyta</taxon>
        <taxon>Spermatophyta</taxon>
        <taxon>Magnoliopsida</taxon>
        <taxon>eudicotyledons</taxon>
        <taxon>Gunneridae</taxon>
        <taxon>Pentapetalae</taxon>
        <taxon>rosids</taxon>
        <taxon>fabids</taxon>
        <taxon>Malpighiales</taxon>
        <taxon>Euphorbiaceae</taxon>
        <taxon>Crotonoideae</taxon>
        <taxon>Micrandreae</taxon>
        <taxon>Hevea</taxon>
    </lineage>
</organism>
<evidence type="ECO:0000259" key="3">
    <source>
        <dbReference type="PROSITE" id="PS51649"/>
    </source>
</evidence>